<keyword evidence="5" id="KW-0418">Kinase</keyword>
<keyword evidence="12" id="KW-1185">Reference proteome</keyword>
<evidence type="ECO:0000313" key="11">
    <source>
        <dbReference type="EMBL" id="KAK6729563.1"/>
    </source>
</evidence>
<comment type="caution">
    <text evidence="11">The sequence shown here is derived from an EMBL/GenBank/DDBJ whole genome shotgun (WGS) entry which is preliminary data.</text>
</comment>
<sequence length="231" mass="25993">MCDITTRKAHINLISGNKAGFVNEVAIIRIYTTTAAAAVAALAYTTPRRRPMSMSVGLKDLKLALLSSTENRENVRFVAELWFETDAMWSLMILKPDIVAHPVLLRATLRELLDAGIVIGGARKVQLTREKAKKLYEAHRDKFFFYRLVRHVTSGPIVAMRVNGDVRRILGSSRLYPLPIEGEFSTIRQRCSLSDVRNVAHASDSEATEKELALFEPLLPARRFLDEILKC</sequence>
<protein>
    <recommendedName>
        <fullName evidence="10">Nucleoside diphosphate kinase-like domain-containing protein</fullName>
    </recommendedName>
</protein>
<keyword evidence="9" id="KW-1133">Transmembrane helix</keyword>
<evidence type="ECO:0000256" key="5">
    <source>
        <dbReference type="ARBA" id="ARBA00022777"/>
    </source>
</evidence>
<proteinExistence type="inferred from homology"/>
<keyword evidence="4" id="KW-0547">Nucleotide-binding</keyword>
<dbReference type="InterPro" id="IPR034907">
    <property type="entry name" value="NDK-like_dom"/>
</dbReference>
<dbReference type="Gene3D" id="3.30.70.141">
    <property type="entry name" value="Nucleoside diphosphate kinase-like domain"/>
    <property type="match status" value="1"/>
</dbReference>
<name>A0ABR1BW12_NECAM</name>
<evidence type="ECO:0000256" key="4">
    <source>
        <dbReference type="ARBA" id="ARBA00022741"/>
    </source>
</evidence>
<keyword evidence="2" id="KW-0808">Transferase</keyword>
<dbReference type="PROSITE" id="PS51374">
    <property type="entry name" value="NDPK_LIKE"/>
    <property type="match status" value="1"/>
</dbReference>
<keyword evidence="7" id="KW-0460">Magnesium</keyword>
<keyword evidence="9" id="KW-0812">Transmembrane</keyword>
<dbReference type="PANTHER" id="PTHR46956">
    <property type="entry name" value="NUCLEOSIDE DIPHOSPHATE KINASE 6"/>
    <property type="match status" value="1"/>
</dbReference>
<feature type="domain" description="Nucleoside diphosphate kinase-like" evidence="10">
    <location>
        <begin position="90"/>
        <end position="226"/>
    </location>
</feature>
<dbReference type="PANTHER" id="PTHR46956:SF1">
    <property type="entry name" value="NUCLEOSIDE DIPHOSPHATE KINASE 6"/>
    <property type="match status" value="1"/>
</dbReference>
<evidence type="ECO:0000256" key="1">
    <source>
        <dbReference type="ARBA" id="ARBA00001946"/>
    </source>
</evidence>
<dbReference type="InterPro" id="IPR037994">
    <property type="entry name" value="NDPk6"/>
</dbReference>
<evidence type="ECO:0000256" key="8">
    <source>
        <dbReference type="PROSITE-ProRule" id="PRU00706"/>
    </source>
</evidence>
<evidence type="ECO:0000256" key="6">
    <source>
        <dbReference type="ARBA" id="ARBA00022840"/>
    </source>
</evidence>
<dbReference type="SUPFAM" id="SSF54919">
    <property type="entry name" value="Nucleoside diphosphate kinase, NDK"/>
    <property type="match status" value="1"/>
</dbReference>
<gene>
    <name evidence="11" type="primary">Necator_chrI.g2673</name>
    <name evidence="11" type="ORF">RB195_006545</name>
</gene>
<dbReference type="InterPro" id="IPR036850">
    <property type="entry name" value="NDK-like_dom_sf"/>
</dbReference>
<dbReference type="Pfam" id="PF00334">
    <property type="entry name" value="NDK"/>
    <property type="match status" value="1"/>
</dbReference>
<comment type="cofactor">
    <cofactor evidence="1">
        <name>Mg(2+)</name>
        <dbReference type="ChEBI" id="CHEBI:18420"/>
    </cofactor>
</comment>
<dbReference type="EMBL" id="JAVFWL010000001">
    <property type="protein sequence ID" value="KAK6729563.1"/>
    <property type="molecule type" value="Genomic_DNA"/>
</dbReference>
<evidence type="ECO:0000256" key="9">
    <source>
        <dbReference type="SAM" id="Phobius"/>
    </source>
</evidence>
<evidence type="ECO:0000259" key="10">
    <source>
        <dbReference type="SMART" id="SM00562"/>
    </source>
</evidence>
<evidence type="ECO:0000256" key="2">
    <source>
        <dbReference type="ARBA" id="ARBA00022679"/>
    </source>
</evidence>
<evidence type="ECO:0000313" key="12">
    <source>
        <dbReference type="Proteomes" id="UP001303046"/>
    </source>
</evidence>
<keyword evidence="6" id="KW-0067">ATP-binding</keyword>
<keyword evidence="3" id="KW-0479">Metal-binding</keyword>
<keyword evidence="9" id="KW-0472">Membrane</keyword>
<organism evidence="11 12">
    <name type="scientific">Necator americanus</name>
    <name type="common">Human hookworm</name>
    <dbReference type="NCBI Taxonomy" id="51031"/>
    <lineage>
        <taxon>Eukaryota</taxon>
        <taxon>Metazoa</taxon>
        <taxon>Ecdysozoa</taxon>
        <taxon>Nematoda</taxon>
        <taxon>Chromadorea</taxon>
        <taxon>Rhabditida</taxon>
        <taxon>Rhabditina</taxon>
        <taxon>Rhabditomorpha</taxon>
        <taxon>Strongyloidea</taxon>
        <taxon>Ancylostomatidae</taxon>
        <taxon>Bunostominae</taxon>
        <taxon>Necator</taxon>
    </lineage>
</organism>
<dbReference type="SMART" id="SM00562">
    <property type="entry name" value="NDK"/>
    <property type="match status" value="1"/>
</dbReference>
<dbReference type="Proteomes" id="UP001303046">
    <property type="component" value="Unassembled WGS sequence"/>
</dbReference>
<comment type="similarity">
    <text evidence="8">Belongs to the NDK family.</text>
</comment>
<reference evidence="11 12" key="1">
    <citation type="submission" date="2023-08" db="EMBL/GenBank/DDBJ databases">
        <title>A Necator americanus chromosomal reference genome.</title>
        <authorList>
            <person name="Ilik V."/>
            <person name="Petrzelkova K.J."/>
            <person name="Pardy F."/>
            <person name="Fuh T."/>
            <person name="Niatou-Singa F.S."/>
            <person name="Gouil Q."/>
            <person name="Baker L."/>
            <person name="Ritchie M.E."/>
            <person name="Jex A.R."/>
            <person name="Gazzola D."/>
            <person name="Li H."/>
            <person name="Toshio Fujiwara R."/>
            <person name="Zhan B."/>
            <person name="Aroian R.V."/>
            <person name="Pafco B."/>
            <person name="Schwarz E.M."/>
        </authorList>
    </citation>
    <scope>NUCLEOTIDE SEQUENCE [LARGE SCALE GENOMIC DNA]</scope>
    <source>
        <strain evidence="11 12">Aroian</strain>
        <tissue evidence="11">Whole animal</tissue>
    </source>
</reference>
<evidence type="ECO:0000256" key="7">
    <source>
        <dbReference type="ARBA" id="ARBA00022842"/>
    </source>
</evidence>
<feature type="transmembrane region" description="Helical" evidence="9">
    <location>
        <begin position="26"/>
        <end position="45"/>
    </location>
</feature>
<accession>A0ABR1BW12</accession>
<comment type="caution">
    <text evidence="8">Lacks conserved residue(s) required for the propagation of feature annotation.</text>
</comment>
<evidence type="ECO:0000256" key="3">
    <source>
        <dbReference type="ARBA" id="ARBA00022723"/>
    </source>
</evidence>